<dbReference type="EMBL" id="CAEZYX010000052">
    <property type="protein sequence ID" value="CAB4742304.1"/>
    <property type="molecule type" value="Genomic_DNA"/>
</dbReference>
<dbReference type="InterPro" id="IPR051534">
    <property type="entry name" value="CBASS_pafABC_assoc_protein"/>
</dbReference>
<dbReference type="AlphaFoldDB" id="A0A6J6T5U8"/>
<reference evidence="2" key="1">
    <citation type="submission" date="2020-05" db="EMBL/GenBank/DDBJ databases">
        <authorList>
            <person name="Chiriac C."/>
            <person name="Salcher M."/>
            <person name="Ghai R."/>
            <person name="Kavagutti S V."/>
        </authorList>
    </citation>
    <scope>NUCLEOTIDE SEQUENCE</scope>
</reference>
<evidence type="ECO:0000259" key="1">
    <source>
        <dbReference type="Pfam" id="PF13280"/>
    </source>
</evidence>
<organism evidence="2">
    <name type="scientific">freshwater metagenome</name>
    <dbReference type="NCBI Taxonomy" id="449393"/>
    <lineage>
        <taxon>unclassified sequences</taxon>
        <taxon>metagenomes</taxon>
        <taxon>ecological metagenomes</taxon>
    </lineage>
</organism>
<dbReference type="PANTHER" id="PTHR34580">
    <property type="match status" value="1"/>
</dbReference>
<evidence type="ECO:0000313" key="3">
    <source>
        <dbReference type="EMBL" id="CAB5065518.1"/>
    </source>
</evidence>
<protein>
    <submittedName>
        <fullName evidence="2">Unannotated protein</fullName>
    </submittedName>
</protein>
<dbReference type="PROSITE" id="PS52050">
    <property type="entry name" value="WYL"/>
    <property type="match status" value="1"/>
</dbReference>
<evidence type="ECO:0000313" key="2">
    <source>
        <dbReference type="EMBL" id="CAB4742304.1"/>
    </source>
</evidence>
<dbReference type="InterPro" id="IPR026881">
    <property type="entry name" value="WYL_dom"/>
</dbReference>
<dbReference type="PANTHER" id="PTHR34580:SF3">
    <property type="entry name" value="PROTEIN PAFB"/>
    <property type="match status" value="1"/>
</dbReference>
<dbReference type="EMBL" id="CAFBQT010000114">
    <property type="protein sequence ID" value="CAB5065518.1"/>
    <property type="molecule type" value="Genomic_DNA"/>
</dbReference>
<sequence length="315" mass="35696">MSSGKTERLINLTMALLAAQRFIKKSQIFKIVAGYSGTPEAMERMFERDKDDLRSLGILIEVGGLDPLFDDEPGYRIKKSDYVLALENLTAEELSLLAIAAKTWRDASFSDSAQSALRKLRSLGIENDATNYVDAPIHIKTSYANFPLIWDATLTSKKLIFNYPNRDSILEPRTIEPYGVAAWHGYWYVVGRDLKKDAIRVFKIDRFSEECKTEGKVGSFTTPNDFQISEHLVMLQDLPKTSVLLLIRKNTCHQLRLKSDTVKSGVEWDEMQFTENNRQETIKEILWHGADVIVISPDDLKNSVITALQSLVMNG</sequence>
<proteinExistence type="predicted"/>
<name>A0A6J6T5U8_9ZZZZ</name>
<feature type="domain" description="WYL" evidence="1">
    <location>
        <begin position="145"/>
        <end position="208"/>
    </location>
</feature>
<dbReference type="Pfam" id="PF13280">
    <property type="entry name" value="WYL"/>
    <property type="match status" value="1"/>
</dbReference>
<accession>A0A6J6T5U8</accession>
<gene>
    <name evidence="2" type="ORF">UFOPK2802_00623</name>
    <name evidence="3" type="ORF">UFOPK4355_00845</name>
</gene>